<dbReference type="OrthoDB" id="627798at2759"/>
<name>A0A833QD66_9POAL</name>
<protein>
    <submittedName>
        <fullName evidence="5">GDSL esterase/lipase</fullName>
    </submittedName>
</protein>
<dbReference type="Pfam" id="PF00657">
    <property type="entry name" value="Lipase_GDSL"/>
    <property type="match status" value="2"/>
</dbReference>
<keyword evidence="2" id="KW-0378">Hydrolase</keyword>
<dbReference type="PANTHER" id="PTHR45648">
    <property type="entry name" value="GDSL LIPASE/ACYLHYDROLASE FAMILY PROTEIN (AFU_ORTHOLOGUE AFUA_4G14700)"/>
    <property type="match status" value="1"/>
</dbReference>
<dbReference type="Proteomes" id="UP000623129">
    <property type="component" value="Unassembled WGS sequence"/>
</dbReference>
<keyword evidence="4" id="KW-0732">Signal</keyword>
<evidence type="ECO:0000256" key="1">
    <source>
        <dbReference type="ARBA" id="ARBA00008668"/>
    </source>
</evidence>
<feature type="chain" id="PRO_5047511615" evidence="4">
    <location>
        <begin position="26"/>
        <end position="721"/>
    </location>
</feature>
<dbReference type="InterPro" id="IPR051058">
    <property type="entry name" value="GDSL_Est/Lipase"/>
</dbReference>
<evidence type="ECO:0000313" key="6">
    <source>
        <dbReference type="Proteomes" id="UP000623129"/>
    </source>
</evidence>
<dbReference type="EMBL" id="SWLB01000027">
    <property type="protein sequence ID" value="KAF3321138.1"/>
    <property type="molecule type" value="Genomic_DNA"/>
</dbReference>
<dbReference type="InterPro" id="IPR035669">
    <property type="entry name" value="SGNH_plant_lipase-like"/>
</dbReference>
<accession>A0A833QD66</accession>
<reference evidence="5" key="1">
    <citation type="submission" date="2020-01" db="EMBL/GenBank/DDBJ databases">
        <title>Genome sequence of Kobresia littledalei, the first chromosome-level genome in the family Cyperaceae.</title>
        <authorList>
            <person name="Qu G."/>
        </authorList>
    </citation>
    <scope>NUCLEOTIDE SEQUENCE</scope>
    <source>
        <strain evidence="5">C.B.Clarke</strain>
        <tissue evidence="5">Leaf</tissue>
    </source>
</reference>
<feature type="signal peptide" evidence="4">
    <location>
        <begin position="1"/>
        <end position="25"/>
    </location>
</feature>
<dbReference type="FunFam" id="3.40.50.1110:FF:000003">
    <property type="entry name" value="GDSL esterase/lipase APG"/>
    <property type="match status" value="2"/>
</dbReference>
<evidence type="ECO:0000256" key="2">
    <source>
        <dbReference type="ARBA" id="ARBA00022801"/>
    </source>
</evidence>
<proteinExistence type="inferred from homology"/>
<keyword evidence="6" id="KW-1185">Reference proteome</keyword>
<dbReference type="GO" id="GO:0016788">
    <property type="term" value="F:hydrolase activity, acting on ester bonds"/>
    <property type="evidence" value="ECO:0007669"/>
    <property type="project" value="InterPro"/>
</dbReference>
<dbReference type="InterPro" id="IPR001087">
    <property type="entry name" value="GDSL"/>
</dbReference>
<keyword evidence="3" id="KW-0442">Lipid degradation</keyword>
<comment type="similarity">
    <text evidence="1">Belongs to the 'GDSL' lipolytic enzyme family.</text>
</comment>
<dbReference type="Gene3D" id="3.40.50.1110">
    <property type="entry name" value="SGNH hydrolase"/>
    <property type="match status" value="2"/>
</dbReference>
<dbReference type="InterPro" id="IPR036514">
    <property type="entry name" value="SGNH_hydro_sf"/>
</dbReference>
<evidence type="ECO:0000313" key="5">
    <source>
        <dbReference type="EMBL" id="KAF3321138.1"/>
    </source>
</evidence>
<keyword evidence="3" id="KW-0443">Lipid metabolism</keyword>
<evidence type="ECO:0000256" key="3">
    <source>
        <dbReference type="ARBA" id="ARBA00022963"/>
    </source>
</evidence>
<dbReference type="AlphaFoldDB" id="A0A833QD66"/>
<dbReference type="CDD" id="cd01837">
    <property type="entry name" value="SGNH_plant_lipase_like"/>
    <property type="match status" value="2"/>
</dbReference>
<dbReference type="GO" id="GO:0016042">
    <property type="term" value="P:lipid catabolic process"/>
    <property type="evidence" value="ECO:0007669"/>
    <property type="project" value="UniProtKB-KW"/>
</dbReference>
<evidence type="ECO:0000256" key="4">
    <source>
        <dbReference type="SAM" id="SignalP"/>
    </source>
</evidence>
<comment type="caution">
    <text evidence="5">The sequence shown here is derived from an EMBL/GenBank/DDBJ whole genome shotgun (WGS) entry which is preliminary data.</text>
</comment>
<dbReference type="PANTHER" id="PTHR45648:SF172">
    <property type="entry name" value="(WILD MALAYSIAN BANANA) HYPOTHETICAL PROTEIN"/>
    <property type="match status" value="1"/>
</dbReference>
<sequence>MAPFTFSPIISFVVLALFYAISVESTAVPAIFAFGDSLADVGNNNYLNVPISDKSDFPHNGIDFPGQVPTRRFSNGFNTIDYIAMNLGFQKSPPPYLSIKNVGEMLRGVSFASAGSGILQTTGKGTLDMATQVNYFAKTKHDLATKFGETIVDVHLTKSLFYFVTVNNDMFAYYSATGAANSTENAQFISNLVDEFIGHLTTLYKLGARKFAITGTGPLGCVPYLTSQNPTGSCIDALNKLSEQFNAVAEPRIQQLSYQLPGFKYSYYNSIIASAELKSACCGGGKFNGEAQCTPNATYCSNRNQYMFWDWFHPTQSLYYLTAQFQLFGAINLVAPINLKLLVLYQLPNSNLLIQKSNMASPSSLLGIGIFSILSVLTRAGATIPLFVFGDSLADNGNNNNLTVPLLDKANFPHNGIDFPGRIATGRFSNGFNGVDYKARFLGFPIGPPPYMSLTKPNQMLHGVNFASAGSGILDTTGPGTISMKAQIENFQKVVQVLQQTLGQHQARDKITTSIFNIVTANNDLFAHYFATGAANATLNEQFIDNLVDRFIQHLTSLYNLGARNFDISGTGQVGCVPFLLSQNPAGTCIDALNQLSVQYNTAASARVSQLRSRLRGMRYSYSDIYRMTSDLMQNPVLYGMMDTKNACCGGGKFNGEVQCTTEATYCSNRNNYYFWDWFHPTQAIYRITSHLAFFGSPSYSTPLNIRQLAMGITLSTSDTS</sequence>
<gene>
    <name evidence="5" type="ORF">FCM35_KLT14391</name>
</gene>
<organism evidence="5 6">
    <name type="scientific">Carex littledalei</name>
    <dbReference type="NCBI Taxonomy" id="544730"/>
    <lineage>
        <taxon>Eukaryota</taxon>
        <taxon>Viridiplantae</taxon>
        <taxon>Streptophyta</taxon>
        <taxon>Embryophyta</taxon>
        <taxon>Tracheophyta</taxon>
        <taxon>Spermatophyta</taxon>
        <taxon>Magnoliopsida</taxon>
        <taxon>Liliopsida</taxon>
        <taxon>Poales</taxon>
        <taxon>Cyperaceae</taxon>
        <taxon>Cyperoideae</taxon>
        <taxon>Cariceae</taxon>
        <taxon>Carex</taxon>
        <taxon>Carex subgen. Euthyceras</taxon>
    </lineage>
</organism>